<name>A0ABM7VEP7_9BACT</name>
<proteinExistence type="predicted"/>
<evidence type="ECO:0000313" key="2">
    <source>
        <dbReference type="EMBL" id="BDC99466.1"/>
    </source>
</evidence>
<feature type="signal peptide" evidence="1">
    <location>
        <begin position="1"/>
        <end position="19"/>
    </location>
</feature>
<evidence type="ECO:0000313" key="3">
    <source>
        <dbReference type="Proteomes" id="UP001354989"/>
    </source>
</evidence>
<dbReference type="Proteomes" id="UP001354989">
    <property type="component" value="Chromosome"/>
</dbReference>
<sequence>MKKIFTLLLCSLLSISAFATNLNTTDQDTPPTRSGFWPALPNHDRDGFQLTYAPLSNLDYFPRWRVGAAYQYGAFRFLVDAGRGSKALNHWRWQDEKNNLTDAYSLHEIRTEFQFTTLNYAWLRFYTGVELFYVNMDSQPTNSHYYTSFNEDQEKVHFDQADYNKRKMGFNLKAGYETTFMDPFSIEMWIGLGAANRKITYTNIINPRSEQVGVTESLFQNRQKTQGIKIVPSVAFGFRLACRLF</sequence>
<dbReference type="EMBL" id="AP025292">
    <property type="protein sequence ID" value="BDC99466.1"/>
    <property type="molecule type" value="Genomic_DNA"/>
</dbReference>
<gene>
    <name evidence="2" type="ORF">PEPS_17470</name>
</gene>
<protein>
    <recommendedName>
        <fullName evidence="4">Outer membrane protein beta-barrel domain-containing protein</fullName>
    </recommendedName>
</protein>
<evidence type="ECO:0000256" key="1">
    <source>
        <dbReference type="SAM" id="SignalP"/>
    </source>
</evidence>
<dbReference type="RefSeq" id="WP_338396812.1">
    <property type="nucleotide sequence ID" value="NZ_AP025292.1"/>
</dbReference>
<feature type="chain" id="PRO_5047473267" description="Outer membrane protein beta-barrel domain-containing protein" evidence="1">
    <location>
        <begin position="20"/>
        <end position="245"/>
    </location>
</feature>
<keyword evidence="3" id="KW-1185">Reference proteome</keyword>
<reference evidence="2 3" key="1">
    <citation type="submission" date="2021-12" db="EMBL/GenBank/DDBJ databases">
        <title>Genome sequencing of bacteria with rrn-lacking chromosome and rrn-plasmid.</title>
        <authorList>
            <person name="Anda M."/>
            <person name="Iwasaki W."/>
        </authorList>
    </citation>
    <scope>NUCLEOTIDE SEQUENCE [LARGE SCALE GENOMIC DNA]</scope>
    <source>
        <strain evidence="2 3">NBRC 101262</strain>
    </source>
</reference>
<organism evidence="2 3">
    <name type="scientific">Persicobacter psychrovividus</name>
    <dbReference type="NCBI Taxonomy" id="387638"/>
    <lineage>
        <taxon>Bacteria</taxon>
        <taxon>Pseudomonadati</taxon>
        <taxon>Bacteroidota</taxon>
        <taxon>Cytophagia</taxon>
        <taxon>Cytophagales</taxon>
        <taxon>Persicobacteraceae</taxon>
        <taxon>Persicobacter</taxon>
    </lineage>
</organism>
<accession>A0ABM7VEP7</accession>
<keyword evidence="1" id="KW-0732">Signal</keyword>
<evidence type="ECO:0008006" key="4">
    <source>
        <dbReference type="Google" id="ProtNLM"/>
    </source>
</evidence>